<keyword evidence="2" id="KW-0808">Transferase</keyword>
<dbReference type="CDD" id="cd02440">
    <property type="entry name" value="AdoMet_MTases"/>
    <property type="match status" value="1"/>
</dbReference>
<proteinExistence type="predicted"/>
<gene>
    <name evidence="2" type="ORF">GO621_15000</name>
</gene>
<reference evidence="2 3" key="1">
    <citation type="submission" date="2019-12" db="EMBL/GenBank/DDBJ databases">
        <title>Mucilaginibacter sp. HMF7410 genome sequencing and assembly.</title>
        <authorList>
            <person name="Kang H."/>
            <person name="Cha I."/>
            <person name="Kim H."/>
            <person name="Joh K."/>
        </authorList>
    </citation>
    <scope>NUCLEOTIDE SEQUENCE [LARGE SCALE GENOMIC DNA]</scope>
    <source>
        <strain evidence="2 3">HMF7410</strain>
    </source>
</reference>
<dbReference type="SUPFAM" id="SSF53335">
    <property type="entry name" value="S-adenosyl-L-methionine-dependent methyltransferases"/>
    <property type="match status" value="1"/>
</dbReference>
<name>A0A7K1SZT5_9SPHI</name>
<dbReference type="PANTHER" id="PTHR43861">
    <property type="entry name" value="TRANS-ACONITATE 2-METHYLTRANSFERASE-RELATED"/>
    <property type="match status" value="1"/>
</dbReference>
<evidence type="ECO:0000259" key="1">
    <source>
        <dbReference type="Pfam" id="PF13847"/>
    </source>
</evidence>
<dbReference type="InterPro" id="IPR025714">
    <property type="entry name" value="Methyltranfer_dom"/>
</dbReference>
<keyword evidence="3" id="KW-1185">Reference proteome</keyword>
<evidence type="ECO:0000313" key="2">
    <source>
        <dbReference type="EMBL" id="MVN22834.1"/>
    </source>
</evidence>
<feature type="domain" description="Methyltransferase" evidence="1">
    <location>
        <begin position="54"/>
        <end position="146"/>
    </location>
</feature>
<dbReference type="InterPro" id="IPR029063">
    <property type="entry name" value="SAM-dependent_MTases_sf"/>
</dbReference>
<comment type="caution">
    <text evidence="2">The sequence shown here is derived from an EMBL/GenBank/DDBJ whole genome shotgun (WGS) entry which is preliminary data.</text>
</comment>
<dbReference type="Pfam" id="PF13847">
    <property type="entry name" value="Methyltransf_31"/>
    <property type="match status" value="1"/>
</dbReference>
<accession>A0A7K1SZT5</accession>
<evidence type="ECO:0000313" key="3">
    <source>
        <dbReference type="Proteomes" id="UP000462014"/>
    </source>
</evidence>
<dbReference type="RefSeq" id="WP_157568475.1">
    <property type="nucleotide sequence ID" value="NZ_WPIK01000014.1"/>
</dbReference>
<keyword evidence="2" id="KW-0489">Methyltransferase</keyword>
<dbReference type="Gene3D" id="3.40.50.150">
    <property type="entry name" value="Vaccinia Virus protein VP39"/>
    <property type="match status" value="1"/>
</dbReference>
<sequence length="231" mass="26757">MPDFSKRSTEEEIMDDFTLPETELFPVLEGLERINTVLGGYQVFYDAFKQLNLKSSETVSDWGCGGGDGLRKLARWAKRRHLSIRFTGLDATPATIRFAKLRAASFSNIKFIQADVLKDVQAEKYDYVISSLFTHHFDDRNWVVLIQKMLASCRKAVIINDLHRHPLAYYSFIATARLFSRTTMIRQDGALSVLRSFTKQDLVNLLQGAGIKKYKIKWMWAFRWQIIIYKT</sequence>
<dbReference type="EMBL" id="WPIK01000014">
    <property type="protein sequence ID" value="MVN22834.1"/>
    <property type="molecule type" value="Genomic_DNA"/>
</dbReference>
<protein>
    <submittedName>
        <fullName evidence="2">Methyltransferase domain-containing protein</fullName>
    </submittedName>
</protein>
<dbReference type="AlphaFoldDB" id="A0A7K1SZT5"/>
<dbReference type="GO" id="GO:0032259">
    <property type="term" value="P:methylation"/>
    <property type="evidence" value="ECO:0007669"/>
    <property type="project" value="UniProtKB-KW"/>
</dbReference>
<dbReference type="Proteomes" id="UP000462014">
    <property type="component" value="Unassembled WGS sequence"/>
</dbReference>
<organism evidence="2 3">
    <name type="scientific">Mucilaginibacter arboris</name>
    <dbReference type="NCBI Taxonomy" id="2682090"/>
    <lineage>
        <taxon>Bacteria</taxon>
        <taxon>Pseudomonadati</taxon>
        <taxon>Bacteroidota</taxon>
        <taxon>Sphingobacteriia</taxon>
        <taxon>Sphingobacteriales</taxon>
        <taxon>Sphingobacteriaceae</taxon>
        <taxon>Mucilaginibacter</taxon>
    </lineage>
</organism>
<dbReference type="GO" id="GO:0008168">
    <property type="term" value="F:methyltransferase activity"/>
    <property type="evidence" value="ECO:0007669"/>
    <property type="project" value="UniProtKB-KW"/>
</dbReference>